<dbReference type="EMBL" id="WMIA01000016">
    <property type="protein sequence ID" value="MTF39754.1"/>
    <property type="molecule type" value="Genomic_DNA"/>
</dbReference>
<evidence type="ECO:0000256" key="1">
    <source>
        <dbReference type="SAM" id="Phobius"/>
    </source>
</evidence>
<proteinExistence type="predicted"/>
<dbReference type="Proteomes" id="UP000437131">
    <property type="component" value="Unassembled WGS sequence"/>
</dbReference>
<protein>
    <submittedName>
        <fullName evidence="3">DUF4126 family protein</fullName>
    </submittedName>
</protein>
<feature type="domain" description="DUF4126" evidence="2">
    <location>
        <begin position="11"/>
        <end position="178"/>
    </location>
</feature>
<feature type="transmembrane region" description="Helical" evidence="1">
    <location>
        <begin position="49"/>
        <end position="69"/>
    </location>
</feature>
<feature type="transmembrane region" description="Helical" evidence="1">
    <location>
        <begin position="12"/>
        <end position="37"/>
    </location>
</feature>
<keyword evidence="1" id="KW-1133">Transmembrane helix</keyword>
<accession>A0A844GTD3</accession>
<organism evidence="3 4">
    <name type="scientific">Cyanobacterium aponinum 0216</name>
    <dbReference type="NCBI Taxonomy" id="2676140"/>
    <lineage>
        <taxon>Bacteria</taxon>
        <taxon>Bacillati</taxon>
        <taxon>Cyanobacteriota</taxon>
        <taxon>Cyanophyceae</taxon>
        <taxon>Oscillatoriophycideae</taxon>
        <taxon>Chroococcales</taxon>
        <taxon>Geminocystaceae</taxon>
        <taxon>Cyanobacterium</taxon>
    </lineage>
</organism>
<evidence type="ECO:0000313" key="3">
    <source>
        <dbReference type="EMBL" id="MTF39754.1"/>
    </source>
</evidence>
<dbReference type="AlphaFoldDB" id="A0A844GTD3"/>
<feature type="transmembrane region" description="Helical" evidence="1">
    <location>
        <begin position="81"/>
        <end position="102"/>
    </location>
</feature>
<gene>
    <name evidence="3" type="ORF">GGC33_12575</name>
</gene>
<reference evidence="3 4" key="1">
    <citation type="submission" date="2019-11" db="EMBL/GenBank/DDBJ databases">
        <title>Isolation of a new High Light Tolerant Cyanobacteria.</title>
        <authorList>
            <person name="Dobson Z."/>
            <person name="Vaughn N."/>
            <person name="Vaughn M."/>
            <person name="Fromme P."/>
            <person name="Mazor Y."/>
        </authorList>
    </citation>
    <scope>NUCLEOTIDE SEQUENCE [LARGE SCALE GENOMIC DNA]</scope>
    <source>
        <strain evidence="3 4">0216</strain>
    </source>
</reference>
<name>A0A844GTD3_9CHRO</name>
<evidence type="ECO:0000259" key="2">
    <source>
        <dbReference type="Pfam" id="PF13548"/>
    </source>
</evidence>
<sequence length="191" mass="21278">MHFDNISLIQILAVLSASAAGGLRIGLPLLIIGLIRIDQLWHNIPFLSSFPPQVVIGILSSWSLFELLGNKKLIGLRIIQIIQLIFSPFVGGIMAVGVARLLEVQITPLWFLGLIGGLFAFVLKLVQVGWFFRLGKIPIIFIFIEDFLSAILVIFALDAPENGGLIAMLLLWIAIRSSTEWKYRRETISEK</sequence>
<comment type="caution">
    <text evidence="3">The sequence shown here is derived from an EMBL/GenBank/DDBJ whole genome shotgun (WGS) entry which is preliminary data.</text>
</comment>
<dbReference type="InterPro" id="IPR025196">
    <property type="entry name" value="DUF4126"/>
</dbReference>
<evidence type="ECO:0000313" key="4">
    <source>
        <dbReference type="Proteomes" id="UP000437131"/>
    </source>
</evidence>
<keyword evidence="1" id="KW-0812">Transmembrane</keyword>
<feature type="transmembrane region" description="Helical" evidence="1">
    <location>
        <begin position="108"/>
        <end position="132"/>
    </location>
</feature>
<dbReference type="Pfam" id="PF13548">
    <property type="entry name" value="DUF4126"/>
    <property type="match status" value="1"/>
</dbReference>
<keyword evidence="1" id="KW-0472">Membrane</keyword>